<dbReference type="PANTHER" id="PTHR21228:SF40">
    <property type="entry name" value="LD45607P"/>
    <property type="match status" value="1"/>
</dbReference>
<sequence length="518" mass="58315">MFFFTSAKRVSGLQISWQGPLKSTFALPSQPYRSSSAALTTAQRALAARTSGDQTLTRHSNNINSKLLLTGYNCISQRCTSTSFHSSPKIAARSRKWFYKQQTFLNTKDCSSVEQVVQLTMENIKKLAPGNYCAIWVRISELLQKEHRVVHDTTFVENQKLEQELKRILYKTIRSADMFSPKHLSGIILALAKIVRHGRRVGRIDSGMRDNESSTLLHPLYRILLGDNSINQDDNMLLPLFEAANNRLQKFEPRYLSNLSYACALLRANPTYDSGITLFDNIASEAIKQIDKYNGQDVSNMVWAFATLSIQHSELFKAVGDTVVHTNLKRFQPQDFSNIVWSFATLHEDHPLMFQSVGDEIAALDLRGFKPQELSNTVWSFATVNADHPAMFQKVGDTIVGNYVDLKKFTPQNISNIVWAFATAHEQHLHLFKKVGVTIAEHDDLKAFSPQALSNIVSAFSSAGVVHLKMFDKIGNTIAEYEDLKSFKPQEISSVVRAFETVNVDHPGMLQRINAHGT</sequence>
<proteinExistence type="predicted"/>
<dbReference type="PANTHER" id="PTHR21228">
    <property type="entry name" value="FAST LEU-RICH DOMAIN-CONTAINING"/>
    <property type="match status" value="1"/>
</dbReference>
<keyword evidence="3" id="KW-1185">Reference proteome</keyword>
<reference evidence="2 3" key="1">
    <citation type="journal article" date="2020" name="G3 (Bethesda)">
        <title>Improved Reference Genome for Cyclotella cryptica CCMP332, a Model for Cell Wall Morphogenesis, Salinity Adaptation, and Lipid Production in Diatoms (Bacillariophyta).</title>
        <authorList>
            <person name="Roberts W.R."/>
            <person name="Downey K.M."/>
            <person name="Ruck E.C."/>
            <person name="Traller J.C."/>
            <person name="Alverson A.J."/>
        </authorList>
    </citation>
    <scope>NUCLEOTIDE SEQUENCE [LARGE SCALE GENOMIC DNA]</scope>
    <source>
        <strain evidence="2 3">CCMP332</strain>
    </source>
</reference>
<dbReference type="InterPro" id="IPR058917">
    <property type="entry name" value="RESC6_dom"/>
</dbReference>
<evidence type="ECO:0000313" key="2">
    <source>
        <dbReference type="EMBL" id="KAL3784108.1"/>
    </source>
</evidence>
<dbReference type="Pfam" id="PF26188">
    <property type="entry name" value="RESC6"/>
    <property type="match status" value="1"/>
</dbReference>
<gene>
    <name evidence="2" type="ORF">HJC23_012740</name>
</gene>
<evidence type="ECO:0000259" key="1">
    <source>
        <dbReference type="Pfam" id="PF26188"/>
    </source>
</evidence>
<dbReference type="AlphaFoldDB" id="A0ABD3P7U6"/>
<dbReference type="Proteomes" id="UP001516023">
    <property type="component" value="Unassembled WGS sequence"/>
</dbReference>
<accession>A0ABD3P7U6</accession>
<evidence type="ECO:0000313" key="3">
    <source>
        <dbReference type="Proteomes" id="UP001516023"/>
    </source>
</evidence>
<protein>
    <recommendedName>
        <fullName evidence="1">RNA-editing substrate-binding complex 6 protein domain-containing protein</fullName>
    </recommendedName>
</protein>
<feature type="domain" description="RNA-editing substrate-binding complex 6 protein" evidence="1">
    <location>
        <begin position="277"/>
        <end position="387"/>
    </location>
</feature>
<organism evidence="2 3">
    <name type="scientific">Cyclotella cryptica</name>
    <dbReference type="NCBI Taxonomy" id="29204"/>
    <lineage>
        <taxon>Eukaryota</taxon>
        <taxon>Sar</taxon>
        <taxon>Stramenopiles</taxon>
        <taxon>Ochrophyta</taxon>
        <taxon>Bacillariophyta</taxon>
        <taxon>Coscinodiscophyceae</taxon>
        <taxon>Thalassiosirophycidae</taxon>
        <taxon>Stephanodiscales</taxon>
        <taxon>Stephanodiscaceae</taxon>
        <taxon>Cyclotella</taxon>
    </lineage>
</organism>
<comment type="caution">
    <text evidence="2">The sequence shown here is derived from an EMBL/GenBank/DDBJ whole genome shotgun (WGS) entry which is preliminary data.</text>
</comment>
<dbReference type="EMBL" id="JABMIG020000243">
    <property type="protein sequence ID" value="KAL3784108.1"/>
    <property type="molecule type" value="Genomic_DNA"/>
</dbReference>
<dbReference type="InterPro" id="IPR050870">
    <property type="entry name" value="FAST_kinase"/>
</dbReference>
<name>A0ABD3P7U6_9STRA</name>